<gene>
    <name evidence="5" type="ORF">EXIGLDRAFT_725437</name>
</gene>
<feature type="domain" description="NADP-dependent oxidoreductase" evidence="4">
    <location>
        <begin position="45"/>
        <end position="123"/>
    </location>
</feature>
<keyword evidence="2" id="KW-0521">NADP</keyword>
<sequence>MSVYSTTDYSPTSAAADFDHTPFDPKNMPFRRLGISGLRVPLFSFGGWLTIGGTARGDTVKELMTTAFNCGINCFDTAEGYTHGRSEREIGRVVREMGWRRSDLIISTKIFFGDGSSREPNSKGLSRKHSLMHRARPEVEYASLNSKYGMGMAAFSPLALGVLTGKYNERIAANTRLDTYRDYFRDTIHGMHHEEDMRIVKVRELEEYAREKLDCSVTQLALAWLAAQNLTSTIILGASKPEQILDNVSALEVIPKITPEVNRDILRIMDLWDPSPAPRYRDDPMPAGQLMPL</sequence>
<dbReference type="STRING" id="1314781.A0A165E1I5"/>
<evidence type="ECO:0000256" key="2">
    <source>
        <dbReference type="ARBA" id="ARBA00022857"/>
    </source>
</evidence>
<dbReference type="PANTHER" id="PTHR43150:SF2">
    <property type="entry name" value="HYPERKINETIC, ISOFORM M"/>
    <property type="match status" value="1"/>
</dbReference>
<evidence type="ECO:0000256" key="3">
    <source>
        <dbReference type="ARBA" id="ARBA00023002"/>
    </source>
</evidence>
<dbReference type="AlphaFoldDB" id="A0A165E1I5"/>
<dbReference type="InterPro" id="IPR036812">
    <property type="entry name" value="NAD(P)_OxRdtase_dom_sf"/>
</dbReference>
<proteinExistence type="inferred from homology"/>
<evidence type="ECO:0000256" key="1">
    <source>
        <dbReference type="ARBA" id="ARBA00006515"/>
    </source>
</evidence>
<keyword evidence="6" id="KW-1185">Reference proteome</keyword>
<dbReference type="InParanoid" id="A0A165E1I5"/>
<dbReference type="Pfam" id="PF00248">
    <property type="entry name" value="Aldo_ket_red"/>
    <property type="match status" value="2"/>
</dbReference>
<accession>A0A165E1I5</accession>
<evidence type="ECO:0000313" key="5">
    <source>
        <dbReference type="EMBL" id="KZV85866.1"/>
    </source>
</evidence>
<evidence type="ECO:0000313" key="6">
    <source>
        <dbReference type="Proteomes" id="UP000077266"/>
    </source>
</evidence>
<feature type="domain" description="NADP-dependent oxidoreductase" evidence="4">
    <location>
        <begin position="131"/>
        <end position="262"/>
    </location>
</feature>
<dbReference type="OrthoDB" id="1720422at2759"/>
<reference evidence="5 6" key="1">
    <citation type="journal article" date="2016" name="Mol. Biol. Evol.">
        <title>Comparative Genomics of Early-Diverging Mushroom-Forming Fungi Provides Insights into the Origins of Lignocellulose Decay Capabilities.</title>
        <authorList>
            <person name="Nagy L.G."/>
            <person name="Riley R."/>
            <person name="Tritt A."/>
            <person name="Adam C."/>
            <person name="Daum C."/>
            <person name="Floudas D."/>
            <person name="Sun H."/>
            <person name="Yadav J.S."/>
            <person name="Pangilinan J."/>
            <person name="Larsson K.H."/>
            <person name="Matsuura K."/>
            <person name="Barry K."/>
            <person name="Labutti K."/>
            <person name="Kuo R."/>
            <person name="Ohm R.A."/>
            <person name="Bhattacharya S.S."/>
            <person name="Shirouzu T."/>
            <person name="Yoshinaga Y."/>
            <person name="Martin F.M."/>
            <person name="Grigoriev I.V."/>
            <person name="Hibbett D.S."/>
        </authorList>
    </citation>
    <scope>NUCLEOTIDE SEQUENCE [LARGE SCALE GENOMIC DNA]</scope>
    <source>
        <strain evidence="5 6">HHB12029</strain>
    </source>
</reference>
<dbReference type="SUPFAM" id="SSF51430">
    <property type="entry name" value="NAD(P)-linked oxidoreductase"/>
    <property type="match status" value="1"/>
</dbReference>
<organism evidence="5 6">
    <name type="scientific">Exidia glandulosa HHB12029</name>
    <dbReference type="NCBI Taxonomy" id="1314781"/>
    <lineage>
        <taxon>Eukaryota</taxon>
        <taxon>Fungi</taxon>
        <taxon>Dikarya</taxon>
        <taxon>Basidiomycota</taxon>
        <taxon>Agaricomycotina</taxon>
        <taxon>Agaricomycetes</taxon>
        <taxon>Auriculariales</taxon>
        <taxon>Exidiaceae</taxon>
        <taxon>Exidia</taxon>
    </lineage>
</organism>
<dbReference type="Proteomes" id="UP000077266">
    <property type="component" value="Unassembled WGS sequence"/>
</dbReference>
<comment type="similarity">
    <text evidence="1">Belongs to the shaker potassium channel beta subunit family.</text>
</comment>
<protein>
    <submittedName>
        <fullName evidence="5">Aldo/keto reductase</fullName>
    </submittedName>
</protein>
<evidence type="ECO:0000259" key="4">
    <source>
        <dbReference type="Pfam" id="PF00248"/>
    </source>
</evidence>
<dbReference type="InterPro" id="IPR023210">
    <property type="entry name" value="NADP_OxRdtase_dom"/>
</dbReference>
<dbReference type="EMBL" id="KV426173">
    <property type="protein sequence ID" value="KZV85866.1"/>
    <property type="molecule type" value="Genomic_DNA"/>
</dbReference>
<dbReference type="InterPro" id="IPR005399">
    <property type="entry name" value="K_chnl_volt-dep_bsu_KCNAB-rel"/>
</dbReference>
<name>A0A165E1I5_EXIGL</name>
<keyword evidence="3" id="KW-0560">Oxidoreductase</keyword>
<dbReference type="GO" id="GO:0016491">
    <property type="term" value="F:oxidoreductase activity"/>
    <property type="evidence" value="ECO:0007669"/>
    <property type="project" value="UniProtKB-KW"/>
</dbReference>
<dbReference type="PANTHER" id="PTHR43150">
    <property type="entry name" value="HYPERKINETIC, ISOFORM M"/>
    <property type="match status" value="1"/>
</dbReference>
<dbReference type="Gene3D" id="3.20.20.100">
    <property type="entry name" value="NADP-dependent oxidoreductase domain"/>
    <property type="match status" value="2"/>
</dbReference>